<dbReference type="AlphaFoldDB" id="A0A816YXY7"/>
<dbReference type="Proteomes" id="UP001295469">
    <property type="component" value="Chromosome A07"/>
</dbReference>
<proteinExistence type="predicted"/>
<feature type="region of interest" description="Disordered" evidence="1">
    <location>
        <begin position="62"/>
        <end position="91"/>
    </location>
</feature>
<protein>
    <submittedName>
        <fullName evidence="3">(rape) hypothetical protein</fullName>
    </submittedName>
</protein>
<evidence type="ECO:0000313" key="3">
    <source>
        <dbReference type="EMBL" id="CAF2179872.1"/>
    </source>
</evidence>
<name>A0A816YXY7_BRANA</name>
<keyword evidence="2" id="KW-0732">Signal</keyword>
<dbReference type="EMBL" id="HG994361">
    <property type="protein sequence ID" value="CAF2179872.1"/>
    <property type="molecule type" value="Genomic_DNA"/>
</dbReference>
<organism evidence="3">
    <name type="scientific">Brassica napus</name>
    <name type="common">Rape</name>
    <dbReference type="NCBI Taxonomy" id="3708"/>
    <lineage>
        <taxon>Eukaryota</taxon>
        <taxon>Viridiplantae</taxon>
        <taxon>Streptophyta</taxon>
        <taxon>Embryophyta</taxon>
        <taxon>Tracheophyta</taxon>
        <taxon>Spermatophyta</taxon>
        <taxon>Magnoliopsida</taxon>
        <taxon>eudicotyledons</taxon>
        <taxon>Gunneridae</taxon>
        <taxon>Pentapetalae</taxon>
        <taxon>rosids</taxon>
        <taxon>malvids</taxon>
        <taxon>Brassicales</taxon>
        <taxon>Brassicaceae</taxon>
        <taxon>Brassiceae</taxon>
        <taxon>Brassica</taxon>
    </lineage>
</organism>
<feature type="signal peptide" evidence="2">
    <location>
        <begin position="1"/>
        <end position="17"/>
    </location>
</feature>
<gene>
    <name evidence="3" type="ORF">DARMORV10_A07P28170.1</name>
</gene>
<feature type="chain" id="PRO_5032419781" evidence="2">
    <location>
        <begin position="18"/>
        <end position="146"/>
    </location>
</feature>
<accession>A0A816YXY7</accession>
<evidence type="ECO:0000256" key="2">
    <source>
        <dbReference type="SAM" id="SignalP"/>
    </source>
</evidence>
<evidence type="ECO:0000256" key="1">
    <source>
        <dbReference type="SAM" id="MobiDB-lite"/>
    </source>
</evidence>
<sequence length="146" mass="16329">MHAHMYIIASILLHATGESGYSCKYLKGVEGNLYVQYGCKGLVLPTRTKTHLELKLKLWKPAKRSSVGEGDECKESRSDLSSSSVGDMRCTGVNGDERQVAAELRVKTDVFSAATVRVTPLSWRYKTVQKLVIREKTKHKEKSNKV</sequence>
<reference evidence="3" key="1">
    <citation type="submission" date="2021-01" db="EMBL/GenBank/DDBJ databases">
        <authorList>
            <consortium name="Genoscope - CEA"/>
            <person name="William W."/>
        </authorList>
    </citation>
    <scope>NUCLEOTIDE SEQUENCE</scope>
</reference>